<dbReference type="InterPro" id="IPR055438">
    <property type="entry name" value="AstE_AspA_cat"/>
</dbReference>
<dbReference type="PROSITE" id="PS52035">
    <property type="entry name" value="PEPTIDASE_M14"/>
    <property type="match status" value="1"/>
</dbReference>
<sequence>MITEKFYPIGTPGKAWGEAERLEWKNKARIRRSYEDDVVKRITALKDRFRVSIYGMLSFNPDRYPLYYLRNQNWRPERPVILITGGVHGYETSGVIGALQFLEDEADSYLEHFNILSIPCVSPWGYETRNRWNPCAIDPNRSFYTLSRCEEASHLIQLLSSYMTRAHILAHFDLHETTIEDESEFRPALAAREGLEYVPGSIPDGFYTVGHTENPQLPFQKAVIQSVRQVTHIAPSDSNGKIIGSPAVQDGVILYAMKALGLCGGITNCRYHTTTEVFPNSPRITRQQCNDAQVAAITGGLDFIVRQELESGVCTAQVSHLRTF</sequence>
<dbReference type="CDD" id="cd06231">
    <property type="entry name" value="M14_REP34-like"/>
    <property type="match status" value="1"/>
</dbReference>
<reference evidence="7 10" key="2">
    <citation type="submission" date="2023-11" db="EMBL/GenBank/DDBJ databases">
        <title>Plant-associative lifestyle of Vibrio porteresiae and its evolutionary dynamics.</title>
        <authorList>
            <person name="Rameshkumar N."/>
            <person name="Kirti K."/>
        </authorList>
    </citation>
    <scope>NUCLEOTIDE SEQUENCE [LARGE SCALE GENOMIC DNA]</scope>
    <source>
        <strain evidence="7 10">MSSRF38</strain>
    </source>
</reference>
<keyword evidence="2" id="KW-0479">Metal-binding</keyword>
<dbReference type="SUPFAM" id="SSF53187">
    <property type="entry name" value="Zn-dependent exopeptidases"/>
    <property type="match status" value="1"/>
</dbReference>
<dbReference type="GO" id="GO:0016788">
    <property type="term" value="F:hydrolase activity, acting on ester bonds"/>
    <property type="evidence" value="ECO:0007669"/>
    <property type="project" value="InterPro"/>
</dbReference>
<keyword evidence="4" id="KW-0862">Zinc</keyword>
<evidence type="ECO:0000256" key="1">
    <source>
        <dbReference type="ARBA" id="ARBA00001947"/>
    </source>
</evidence>
<evidence type="ECO:0000313" key="7">
    <source>
        <dbReference type="EMBL" id="MDW6005297.1"/>
    </source>
</evidence>
<dbReference type="GO" id="GO:0006508">
    <property type="term" value="P:proteolysis"/>
    <property type="evidence" value="ECO:0007669"/>
    <property type="project" value="InterPro"/>
</dbReference>
<dbReference type="Proteomes" id="UP001283366">
    <property type="component" value="Unassembled WGS sequence"/>
</dbReference>
<dbReference type="EMBL" id="FXXI01000014">
    <property type="protein sequence ID" value="SMS02923.1"/>
    <property type="molecule type" value="Genomic_DNA"/>
</dbReference>
<dbReference type="EMBL" id="JAWRCO010000002">
    <property type="protein sequence ID" value="MDW6005297.1"/>
    <property type="molecule type" value="Genomic_DNA"/>
</dbReference>
<dbReference type="AlphaFoldDB" id="A0A1Y6J3P8"/>
<keyword evidence="10" id="KW-1185">Reference proteome</keyword>
<protein>
    <submittedName>
        <fullName evidence="7">M14 family metallocarboxypeptidase</fullName>
    </submittedName>
    <submittedName>
        <fullName evidence="8">Zinc carboxypeptidase</fullName>
    </submittedName>
</protein>
<gene>
    <name evidence="7" type="ORF">SBX37_20735</name>
    <name evidence="8" type="ORF">VIM7927_04285</name>
</gene>
<dbReference type="GO" id="GO:0008270">
    <property type="term" value="F:zinc ion binding"/>
    <property type="evidence" value="ECO:0007669"/>
    <property type="project" value="InterPro"/>
</dbReference>
<keyword evidence="8" id="KW-0645">Protease</keyword>
<dbReference type="Proteomes" id="UP000196125">
    <property type="component" value="Unassembled WGS sequence"/>
</dbReference>
<reference evidence="8 9" key="1">
    <citation type="submission" date="2017-05" db="EMBL/GenBank/DDBJ databases">
        <authorList>
            <person name="Song R."/>
            <person name="Chenine A.L."/>
            <person name="Ruprecht R.M."/>
        </authorList>
    </citation>
    <scope>NUCLEOTIDE SEQUENCE [LARGE SCALE GENOMIC DNA]</scope>
    <source>
        <strain evidence="8 9">CECT 7927</strain>
    </source>
</reference>
<evidence type="ECO:0000256" key="2">
    <source>
        <dbReference type="ARBA" id="ARBA00022723"/>
    </source>
</evidence>
<evidence type="ECO:0000313" key="10">
    <source>
        <dbReference type="Proteomes" id="UP001283366"/>
    </source>
</evidence>
<dbReference type="InterPro" id="IPR000834">
    <property type="entry name" value="Peptidase_M14"/>
</dbReference>
<name>A0A1Y6J3P8_9VIBR</name>
<dbReference type="Gene3D" id="3.40.630.10">
    <property type="entry name" value="Zn peptidases"/>
    <property type="match status" value="1"/>
</dbReference>
<keyword evidence="8" id="KW-0121">Carboxypeptidase</keyword>
<accession>A0A1Y6J3P8</accession>
<evidence type="ECO:0000313" key="8">
    <source>
        <dbReference type="EMBL" id="SMS02923.1"/>
    </source>
</evidence>
<feature type="domain" description="Peptidase M14" evidence="6">
    <location>
        <begin position="30"/>
        <end position="324"/>
    </location>
</feature>
<evidence type="ECO:0000256" key="5">
    <source>
        <dbReference type="PROSITE-ProRule" id="PRU01379"/>
    </source>
</evidence>
<evidence type="ECO:0000313" key="9">
    <source>
        <dbReference type="Proteomes" id="UP000196125"/>
    </source>
</evidence>
<proteinExistence type="inferred from homology"/>
<dbReference type="RefSeq" id="WP_087482918.1">
    <property type="nucleotide sequence ID" value="NZ_AP024884.1"/>
</dbReference>
<dbReference type="OrthoDB" id="5290048at2"/>
<evidence type="ECO:0000256" key="3">
    <source>
        <dbReference type="ARBA" id="ARBA00022801"/>
    </source>
</evidence>
<evidence type="ECO:0000259" key="6">
    <source>
        <dbReference type="PROSITE" id="PS52035"/>
    </source>
</evidence>
<keyword evidence="3" id="KW-0378">Hydrolase</keyword>
<dbReference type="GO" id="GO:0004181">
    <property type="term" value="F:metallocarboxypeptidase activity"/>
    <property type="evidence" value="ECO:0007669"/>
    <property type="project" value="InterPro"/>
</dbReference>
<evidence type="ECO:0000256" key="4">
    <source>
        <dbReference type="ARBA" id="ARBA00022833"/>
    </source>
</evidence>
<organism evidence="8 9">
    <name type="scientific">Vibrio mangrovi</name>
    <dbReference type="NCBI Taxonomy" id="474394"/>
    <lineage>
        <taxon>Bacteria</taxon>
        <taxon>Pseudomonadati</taxon>
        <taxon>Pseudomonadota</taxon>
        <taxon>Gammaproteobacteria</taxon>
        <taxon>Vibrionales</taxon>
        <taxon>Vibrionaceae</taxon>
        <taxon>Vibrio</taxon>
    </lineage>
</organism>
<comment type="caution">
    <text evidence="5">Lacks conserved residue(s) required for the propagation of feature annotation.</text>
</comment>
<dbReference type="Pfam" id="PF24827">
    <property type="entry name" value="AstE_AspA_cat"/>
    <property type="match status" value="1"/>
</dbReference>
<comment type="similarity">
    <text evidence="5">Belongs to the peptidase M14 family.</text>
</comment>
<comment type="cofactor">
    <cofactor evidence="1">
        <name>Zn(2+)</name>
        <dbReference type="ChEBI" id="CHEBI:29105"/>
    </cofactor>
</comment>